<proteinExistence type="predicted"/>
<comment type="caution">
    <text evidence="1">The sequence shown here is derived from an EMBL/GenBank/DDBJ whole genome shotgun (WGS) entry which is preliminary data.</text>
</comment>
<evidence type="ECO:0000313" key="2">
    <source>
        <dbReference type="Proteomes" id="UP000820669"/>
    </source>
</evidence>
<dbReference type="EMBL" id="JAAXLA010000015">
    <property type="protein sequence ID" value="NMH97782.1"/>
    <property type="molecule type" value="Genomic_DNA"/>
</dbReference>
<protein>
    <recommendedName>
        <fullName evidence="3">V/A-type H+-transporting ATPase subunit C</fullName>
    </recommendedName>
</protein>
<reference evidence="1 2" key="1">
    <citation type="submission" date="2020-04" db="EMBL/GenBank/DDBJ databases">
        <authorList>
            <person name="Klaysubun C."/>
            <person name="Duangmal K."/>
            <person name="Lipun K."/>
        </authorList>
    </citation>
    <scope>NUCLEOTIDE SEQUENCE [LARGE SCALE GENOMIC DNA]</scope>
    <source>
        <strain evidence="1 2">K10HN5</strain>
    </source>
</reference>
<gene>
    <name evidence="1" type="ORF">HF526_10730</name>
</gene>
<name>A0ABX1SB43_9PSEU</name>
<dbReference type="RefSeq" id="WP_169381226.1">
    <property type="nucleotide sequence ID" value="NZ_JAAXLA010000015.1"/>
</dbReference>
<keyword evidence="2" id="KW-1185">Reference proteome</keyword>
<organism evidence="1 2">
    <name type="scientific">Pseudonocardia acidicola</name>
    <dbReference type="NCBI Taxonomy" id="2724939"/>
    <lineage>
        <taxon>Bacteria</taxon>
        <taxon>Bacillati</taxon>
        <taxon>Actinomycetota</taxon>
        <taxon>Actinomycetes</taxon>
        <taxon>Pseudonocardiales</taxon>
        <taxon>Pseudonocardiaceae</taxon>
        <taxon>Pseudonocardia</taxon>
    </lineage>
</organism>
<sequence length="311" mass="32335">MGAAWVAGSVRAHALLDRRLGTETTRRLACLPSVEAVVRELATSPYRREARGCRTPAQLETAIGATLLWHLRVLAGWQPGVGVRLLRALAGWFEIVNTVDHARRLAGEALPGDTGGPYRLGALATAWSRLAATRSLPDLRAVLAASVWGDPGAGDPATIAAAMAISGAARVAEQVPEAVDWAAGAAALQVARQRFLAGREPTTPVRHRAGELLGRGAVSAPDLAGFTAGLRPAARWALAGVAGPEQLAQAETDWWRRVERDAAGLLARSGFGRAVVVGCVVALAADARRARAAVQLAALGGGPLEAFDAAF</sequence>
<accession>A0ABX1SB43</accession>
<dbReference type="Proteomes" id="UP000820669">
    <property type="component" value="Unassembled WGS sequence"/>
</dbReference>
<evidence type="ECO:0000313" key="1">
    <source>
        <dbReference type="EMBL" id="NMH97782.1"/>
    </source>
</evidence>
<evidence type="ECO:0008006" key="3">
    <source>
        <dbReference type="Google" id="ProtNLM"/>
    </source>
</evidence>